<organism evidence="2 3">
    <name type="scientific">Brevibacterium casei</name>
    <dbReference type="NCBI Taxonomy" id="33889"/>
    <lineage>
        <taxon>Bacteria</taxon>
        <taxon>Bacillati</taxon>
        <taxon>Actinomycetota</taxon>
        <taxon>Actinomycetes</taxon>
        <taxon>Micrococcales</taxon>
        <taxon>Brevibacteriaceae</taxon>
        <taxon>Brevibacterium</taxon>
    </lineage>
</organism>
<dbReference type="InterPro" id="IPR022104">
    <property type="entry name" value="DUF3644"/>
</dbReference>
<sequence>MARPPAWRHTLDEARRQALVAIDFYNRPGDRRSFSDFIVHIHLAWQNLLHADRMRRKTEIFYRESGGRRHFKRNPDGSKKTWDLSQCLKHEFKDNDPIRANIEFFVGLRNYVEHRFQDSVLVATAAEAHACIINFEAELIRRFGTSETLGSELKFPVFVQSLSPTRYEEQRNLRRGLPTTVSTFITEFQGGLPDDVRSDERYAYRLLLLPMKGPKTEADLALNFVRQDELSEEELQALLGQEGSVIVAEKYREAIHGDEMLPKAAAAAVEERIAFKFSVNDFTRIRKEWQIGPARSGDKEQLPKSDGYCLYSPAFKQFVYRPKLVERMADAVDTAEKYQALLGRPPTVKQPAQT</sequence>
<evidence type="ECO:0000313" key="3">
    <source>
        <dbReference type="Proteomes" id="UP000076612"/>
    </source>
</evidence>
<accession>A0AB34XMI3</accession>
<protein>
    <recommendedName>
        <fullName evidence="1">DUF3644 domain-containing protein</fullName>
    </recommendedName>
</protein>
<name>A0AB34XMI3_9MICO</name>
<comment type="caution">
    <text evidence="2">The sequence shown here is derived from an EMBL/GenBank/DDBJ whole genome shotgun (WGS) entry which is preliminary data.</text>
</comment>
<dbReference type="RefSeq" id="WP_009381267.1">
    <property type="nucleotide sequence ID" value="NZ_CP068173.1"/>
</dbReference>
<dbReference type="Pfam" id="PF12358">
    <property type="entry name" value="DUF3644"/>
    <property type="match status" value="1"/>
</dbReference>
<dbReference type="AlphaFoldDB" id="A0AB34XMI3"/>
<dbReference type="Proteomes" id="UP000076612">
    <property type="component" value="Unassembled WGS sequence"/>
</dbReference>
<feature type="domain" description="DUF3644" evidence="1">
    <location>
        <begin position="10"/>
        <end position="190"/>
    </location>
</feature>
<evidence type="ECO:0000259" key="1">
    <source>
        <dbReference type="Pfam" id="PF12358"/>
    </source>
</evidence>
<proteinExistence type="predicted"/>
<reference evidence="3" key="1">
    <citation type="submission" date="2016-01" db="EMBL/GenBank/DDBJ databases">
        <title>Draft genome of Chromobacterium sp. F49.</title>
        <authorList>
            <person name="Hong K.W."/>
        </authorList>
    </citation>
    <scope>NUCLEOTIDE SEQUENCE [LARGE SCALE GENOMIC DNA]</scope>
    <source>
        <strain evidence="3">M40</strain>
    </source>
</reference>
<evidence type="ECO:0000313" key="2">
    <source>
        <dbReference type="EMBL" id="KZE12277.1"/>
    </source>
</evidence>
<gene>
    <name evidence="2" type="ORF">AVW13_16250</name>
</gene>
<dbReference type="EMBL" id="LQQR01000051">
    <property type="protein sequence ID" value="KZE12277.1"/>
    <property type="molecule type" value="Genomic_DNA"/>
</dbReference>